<feature type="region of interest" description="Disordered" evidence="1">
    <location>
        <begin position="76"/>
        <end position="104"/>
    </location>
</feature>
<comment type="caution">
    <text evidence="3">The sequence shown here is derived from an EMBL/GenBank/DDBJ whole genome shotgun (WGS) entry which is preliminary data.</text>
</comment>
<dbReference type="Proteomes" id="UP000460718">
    <property type="component" value="Unassembled WGS sequence"/>
</dbReference>
<reference evidence="3 7" key="1">
    <citation type="submission" date="2018-09" db="EMBL/GenBank/DDBJ databases">
        <title>Genomic investigation of the strawberry pathogen Phytophthora fragariae indicates pathogenicity is determined by transcriptional variation in three key races.</title>
        <authorList>
            <person name="Adams T.M."/>
            <person name="Armitage A.D."/>
            <person name="Sobczyk M.K."/>
            <person name="Bates H.J."/>
            <person name="Dunwell J.M."/>
            <person name="Nellist C.F."/>
            <person name="Harrison R.J."/>
        </authorList>
    </citation>
    <scope>NUCLEOTIDE SEQUENCE [LARGE SCALE GENOMIC DNA]</scope>
    <source>
        <strain evidence="4 6">BC-1</strain>
        <strain evidence="2 5">NOV-9</strain>
        <strain evidence="3 7">SCRP245</strain>
    </source>
</reference>
<evidence type="ECO:0000313" key="5">
    <source>
        <dbReference type="Proteomes" id="UP000429523"/>
    </source>
</evidence>
<organism evidence="3 7">
    <name type="scientific">Phytophthora fragariae</name>
    <dbReference type="NCBI Taxonomy" id="53985"/>
    <lineage>
        <taxon>Eukaryota</taxon>
        <taxon>Sar</taxon>
        <taxon>Stramenopiles</taxon>
        <taxon>Oomycota</taxon>
        <taxon>Peronosporomycetes</taxon>
        <taxon>Peronosporales</taxon>
        <taxon>Peronosporaceae</taxon>
        <taxon>Phytophthora</taxon>
    </lineage>
</organism>
<name>A0A6A3GM91_9STRA</name>
<evidence type="ECO:0000313" key="6">
    <source>
        <dbReference type="Proteomes" id="UP000440367"/>
    </source>
</evidence>
<evidence type="ECO:0000313" key="4">
    <source>
        <dbReference type="EMBL" id="KAE9180909.1"/>
    </source>
</evidence>
<dbReference type="EMBL" id="QXFW01006285">
    <property type="protein sequence ID" value="KAE8959625.1"/>
    <property type="molecule type" value="Genomic_DNA"/>
</dbReference>
<protein>
    <submittedName>
        <fullName evidence="3">Uncharacterized protein</fullName>
    </submittedName>
</protein>
<dbReference type="EMBL" id="QXGD01003082">
    <property type="protein sequence ID" value="KAE9180909.1"/>
    <property type="molecule type" value="Genomic_DNA"/>
</dbReference>
<dbReference type="AlphaFoldDB" id="A0A6A3GM91"/>
<feature type="compositionally biased region" description="Low complexity" evidence="1">
    <location>
        <begin position="87"/>
        <end position="104"/>
    </location>
</feature>
<dbReference type="EMBL" id="QXGF01001761">
    <property type="protein sequence ID" value="KAE8927975.1"/>
    <property type="molecule type" value="Genomic_DNA"/>
</dbReference>
<gene>
    <name evidence="4" type="ORF">PF002_g27432</name>
    <name evidence="2" type="ORF">PF009_g21867</name>
    <name evidence="3" type="ORF">PF011_g30363</name>
</gene>
<evidence type="ECO:0000256" key="1">
    <source>
        <dbReference type="SAM" id="MobiDB-lite"/>
    </source>
</evidence>
<feature type="region of interest" description="Disordered" evidence="1">
    <location>
        <begin position="1"/>
        <end position="37"/>
    </location>
</feature>
<dbReference type="Proteomes" id="UP000440367">
    <property type="component" value="Unassembled WGS sequence"/>
</dbReference>
<evidence type="ECO:0000313" key="2">
    <source>
        <dbReference type="EMBL" id="KAE8927975.1"/>
    </source>
</evidence>
<evidence type="ECO:0000313" key="7">
    <source>
        <dbReference type="Proteomes" id="UP000460718"/>
    </source>
</evidence>
<sequence length="134" mass="14020">MPSLLTQLPRAYNHRPLAPPPPAGRDGAGGVPHGAEVPGALLRQLAVSHASGDPSVPGLHSDELPDWKLVINSNGTTNCDDVPILDTPPSTTSPISSPSNNASSCIESPIPVRSSAMCLEELYTITEDTENLHI</sequence>
<dbReference type="Proteomes" id="UP000429523">
    <property type="component" value="Unassembled WGS sequence"/>
</dbReference>
<proteinExistence type="predicted"/>
<evidence type="ECO:0000313" key="3">
    <source>
        <dbReference type="EMBL" id="KAE8959625.1"/>
    </source>
</evidence>
<accession>A0A6A3GM91</accession>